<protein>
    <submittedName>
        <fullName evidence="2">Uncharacterized protein</fullName>
    </submittedName>
</protein>
<evidence type="ECO:0000313" key="3">
    <source>
        <dbReference type="Proteomes" id="UP001237642"/>
    </source>
</evidence>
<organism evidence="2 3">
    <name type="scientific">Heracleum sosnowskyi</name>
    <dbReference type="NCBI Taxonomy" id="360622"/>
    <lineage>
        <taxon>Eukaryota</taxon>
        <taxon>Viridiplantae</taxon>
        <taxon>Streptophyta</taxon>
        <taxon>Embryophyta</taxon>
        <taxon>Tracheophyta</taxon>
        <taxon>Spermatophyta</taxon>
        <taxon>Magnoliopsida</taxon>
        <taxon>eudicotyledons</taxon>
        <taxon>Gunneridae</taxon>
        <taxon>Pentapetalae</taxon>
        <taxon>asterids</taxon>
        <taxon>campanulids</taxon>
        <taxon>Apiales</taxon>
        <taxon>Apiaceae</taxon>
        <taxon>Apioideae</taxon>
        <taxon>apioid superclade</taxon>
        <taxon>Tordylieae</taxon>
        <taxon>Tordyliinae</taxon>
        <taxon>Heracleum</taxon>
    </lineage>
</organism>
<evidence type="ECO:0000313" key="2">
    <source>
        <dbReference type="EMBL" id="KAK1388743.1"/>
    </source>
</evidence>
<name>A0AAD8MYW9_9APIA</name>
<evidence type="ECO:0000256" key="1">
    <source>
        <dbReference type="SAM" id="MobiDB-lite"/>
    </source>
</evidence>
<dbReference type="EMBL" id="JAUIZM010000004">
    <property type="protein sequence ID" value="KAK1388743.1"/>
    <property type="molecule type" value="Genomic_DNA"/>
</dbReference>
<sequence length="260" mass="29247">MDVGRMLKQSEASTFLWYNGRTLQPLHKSLDKIYDQQRGYETSFDKQPTHQAHEHSSGNCCPIISHDDNTICRTSNLLGIQSLHPQQVIHGTVLMKCASFERVCTVYNNLAPPLFGTQSIQSPLQSPDTSGNHERSIQLDKNHLVNPGIRNSQKILQYLMEQMVYAASTQMEHNKLYGSKLSKDQVHFHSVNSQHESGGSCNGISNRVNSTNNGSNDINHAYELVKVVVEDENEANIIHDEKLSRSIQKEKKKLPPLNSA</sequence>
<proteinExistence type="predicted"/>
<dbReference type="Proteomes" id="UP001237642">
    <property type="component" value="Unassembled WGS sequence"/>
</dbReference>
<accession>A0AAD8MYW9</accession>
<reference evidence="2" key="1">
    <citation type="submission" date="2023-02" db="EMBL/GenBank/DDBJ databases">
        <title>Genome of toxic invasive species Heracleum sosnowskyi carries increased number of genes despite the absence of recent whole-genome duplications.</title>
        <authorList>
            <person name="Schelkunov M."/>
            <person name="Shtratnikova V."/>
            <person name="Makarenko M."/>
            <person name="Klepikova A."/>
            <person name="Omelchenko D."/>
            <person name="Novikova G."/>
            <person name="Obukhova E."/>
            <person name="Bogdanov V."/>
            <person name="Penin A."/>
            <person name="Logacheva M."/>
        </authorList>
    </citation>
    <scope>NUCLEOTIDE SEQUENCE</scope>
    <source>
        <strain evidence="2">Hsosn_3</strain>
        <tissue evidence="2">Leaf</tissue>
    </source>
</reference>
<feature type="region of interest" description="Disordered" evidence="1">
    <location>
        <begin position="192"/>
        <end position="215"/>
    </location>
</feature>
<comment type="caution">
    <text evidence="2">The sequence shown here is derived from an EMBL/GenBank/DDBJ whole genome shotgun (WGS) entry which is preliminary data.</text>
</comment>
<gene>
    <name evidence="2" type="ORF">POM88_016921</name>
</gene>
<reference evidence="2" key="2">
    <citation type="submission" date="2023-05" db="EMBL/GenBank/DDBJ databases">
        <authorList>
            <person name="Schelkunov M.I."/>
        </authorList>
    </citation>
    <scope>NUCLEOTIDE SEQUENCE</scope>
    <source>
        <strain evidence="2">Hsosn_3</strain>
        <tissue evidence="2">Leaf</tissue>
    </source>
</reference>
<dbReference type="AlphaFoldDB" id="A0AAD8MYW9"/>
<keyword evidence="3" id="KW-1185">Reference proteome</keyword>